<reference evidence="2 3" key="1">
    <citation type="submission" date="2019-11" db="EMBL/GenBank/DDBJ databases">
        <authorList>
            <person name="Li J."/>
        </authorList>
    </citation>
    <scope>NUCLEOTIDE SEQUENCE [LARGE SCALE GENOMIC DNA]</scope>
    <source>
        <strain evidence="2 3">J4</strain>
    </source>
</reference>
<dbReference type="Proteomes" id="UP000480185">
    <property type="component" value="Unassembled WGS sequence"/>
</dbReference>
<evidence type="ECO:0000313" key="2">
    <source>
        <dbReference type="EMBL" id="MRG85253.1"/>
    </source>
</evidence>
<accession>A0A6G1X2N7</accession>
<gene>
    <name evidence="2" type="ORF">GH754_02795</name>
</gene>
<evidence type="ECO:0000256" key="1">
    <source>
        <dbReference type="SAM" id="Coils"/>
    </source>
</evidence>
<keyword evidence="1" id="KW-0175">Coiled coil</keyword>
<feature type="coiled-coil region" evidence="1">
    <location>
        <begin position="186"/>
        <end position="220"/>
    </location>
</feature>
<organism evidence="2 3">
    <name type="scientific">Salinibacillus xinjiangensis</name>
    <dbReference type="NCBI Taxonomy" id="1229268"/>
    <lineage>
        <taxon>Bacteria</taxon>
        <taxon>Bacillati</taxon>
        <taxon>Bacillota</taxon>
        <taxon>Bacilli</taxon>
        <taxon>Bacillales</taxon>
        <taxon>Bacillaceae</taxon>
        <taxon>Salinibacillus</taxon>
    </lineage>
</organism>
<sequence length="277" mass="32207">MDDYSMNSSTAKNQMQVKNGIVRNIKSLFEDTQHLKDTMYSKDSDWNETQVNEMLTNLLRSISDIEQRINNDLHFHSQKSIVLSESYQNMEHKIMDMNDVIKQIQSKSNHDTYEIKKDLSNISSLVSPLQSTVMGTLNESIEELKELRKDLIKTGNHLLIQESLDALSEYINISQKQLFKVLAYHNEKLNNVDKNLEKSLEEIEEQLKTSENKLVNYLSFVYQSMNSKSNHHSIDIGIIAKIDEINKKLDNNTGESKRYLTTIYNKLNEPREKEQSV</sequence>
<proteinExistence type="predicted"/>
<dbReference type="EMBL" id="WJNH01000002">
    <property type="protein sequence ID" value="MRG85253.1"/>
    <property type="molecule type" value="Genomic_DNA"/>
</dbReference>
<comment type="caution">
    <text evidence="2">The sequence shown here is derived from an EMBL/GenBank/DDBJ whole genome shotgun (WGS) entry which is preliminary data.</text>
</comment>
<dbReference type="AlphaFoldDB" id="A0A6G1X2N7"/>
<name>A0A6G1X2N7_9BACI</name>
<evidence type="ECO:0000313" key="3">
    <source>
        <dbReference type="Proteomes" id="UP000480185"/>
    </source>
</evidence>
<keyword evidence="3" id="KW-1185">Reference proteome</keyword>
<protein>
    <submittedName>
        <fullName evidence="2">Uncharacterized protein</fullName>
    </submittedName>
</protein>